<proteinExistence type="predicted"/>
<evidence type="ECO:0000313" key="3">
    <source>
        <dbReference type="Proteomes" id="UP001159641"/>
    </source>
</evidence>
<name>A0AB34H7I1_ESCRO</name>
<comment type="caution">
    <text evidence="2">The sequence shown here is derived from an EMBL/GenBank/DDBJ whole genome shotgun (WGS) entry which is preliminary data.</text>
</comment>
<organism evidence="2 3">
    <name type="scientific">Eschrichtius robustus</name>
    <name type="common">California gray whale</name>
    <name type="synonym">Eschrichtius gibbosus</name>
    <dbReference type="NCBI Taxonomy" id="9764"/>
    <lineage>
        <taxon>Eukaryota</taxon>
        <taxon>Metazoa</taxon>
        <taxon>Chordata</taxon>
        <taxon>Craniata</taxon>
        <taxon>Vertebrata</taxon>
        <taxon>Euteleostomi</taxon>
        <taxon>Mammalia</taxon>
        <taxon>Eutheria</taxon>
        <taxon>Laurasiatheria</taxon>
        <taxon>Artiodactyla</taxon>
        <taxon>Whippomorpha</taxon>
        <taxon>Cetacea</taxon>
        <taxon>Mysticeti</taxon>
        <taxon>Eschrichtiidae</taxon>
        <taxon>Eschrichtius</taxon>
    </lineage>
</organism>
<gene>
    <name evidence="2" type="ORF">J1605_022432</name>
</gene>
<dbReference type="AlphaFoldDB" id="A0AB34H7I1"/>
<keyword evidence="1" id="KW-0175">Coiled coil</keyword>
<sequence length="133" mass="15410">MARERSNFENYSMCYKHVWEHARQKLCQKEQELDVIRRDQSPPEDKAGQIAELSHNMIMEVTALRARLMDLEEETLNLKKQIRKEVQEEYEALVQALFVTCLHITVSDLGRMSGQSCGDPVYLTPAAAVQRDQ</sequence>
<dbReference type="EMBL" id="JAIQCJ010001565">
    <property type="protein sequence ID" value="KAJ8788687.1"/>
    <property type="molecule type" value="Genomic_DNA"/>
</dbReference>
<keyword evidence="3" id="KW-1185">Reference proteome</keyword>
<dbReference type="Proteomes" id="UP001159641">
    <property type="component" value="Unassembled WGS sequence"/>
</dbReference>
<evidence type="ECO:0000256" key="1">
    <source>
        <dbReference type="SAM" id="Coils"/>
    </source>
</evidence>
<evidence type="ECO:0000313" key="2">
    <source>
        <dbReference type="EMBL" id="KAJ8788687.1"/>
    </source>
</evidence>
<dbReference type="InterPro" id="IPR040401">
    <property type="entry name" value="CCDC162"/>
</dbReference>
<dbReference type="PANTHER" id="PTHR33331:SF13">
    <property type="entry name" value="COILED-COIL DOMAIN CONTAINING 162"/>
    <property type="match status" value="1"/>
</dbReference>
<dbReference type="PANTHER" id="PTHR33331">
    <property type="entry name" value="COILED-COIL DOMAIN-CONTAINING PROTEIN 162"/>
    <property type="match status" value="1"/>
</dbReference>
<reference evidence="2 3" key="1">
    <citation type="submission" date="2022-11" db="EMBL/GenBank/DDBJ databases">
        <title>Whole genome sequence of Eschrichtius robustus ER-17-0199.</title>
        <authorList>
            <person name="Bruniche-Olsen A."/>
            <person name="Black A.N."/>
            <person name="Fields C.J."/>
            <person name="Walden K."/>
            <person name="Dewoody J.A."/>
        </authorList>
    </citation>
    <scope>NUCLEOTIDE SEQUENCE [LARGE SCALE GENOMIC DNA]</scope>
    <source>
        <strain evidence="2">ER-17-0199</strain>
        <tissue evidence="2">Blubber</tissue>
    </source>
</reference>
<feature type="coiled-coil region" evidence="1">
    <location>
        <begin position="54"/>
        <end position="89"/>
    </location>
</feature>
<protein>
    <submittedName>
        <fullName evidence="2">Uncharacterized protein</fullName>
    </submittedName>
</protein>
<accession>A0AB34H7I1</accession>